<dbReference type="Pfam" id="PF15748">
    <property type="entry name" value="CCSAP"/>
    <property type="match status" value="1"/>
</dbReference>
<dbReference type="GO" id="GO:0035869">
    <property type="term" value="C:ciliary transition zone"/>
    <property type="evidence" value="ECO:0007669"/>
    <property type="project" value="TreeGrafter"/>
</dbReference>
<name>A0AAV2I088_LYMST</name>
<accession>A0AAV2I088</accession>
<dbReference type="GO" id="GO:1901673">
    <property type="term" value="P:regulation of mitotic spindle assembly"/>
    <property type="evidence" value="ECO:0007669"/>
    <property type="project" value="TreeGrafter"/>
</dbReference>
<feature type="region of interest" description="Disordered" evidence="1">
    <location>
        <begin position="202"/>
        <end position="279"/>
    </location>
</feature>
<keyword evidence="3" id="KW-1185">Reference proteome</keyword>
<dbReference type="PANTHER" id="PTHR31022:SF4">
    <property type="entry name" value="CENTRIOLE, CILIA AND SPINDLE-ASSOCIATED PROTEIN"/>
    <property type="match status" value="1"/>
</dbReference>
<dbReference type="GO" id="GO:0005814">
    <property type="term" value="C:centriole"/>
    <property type="evidence" value="ECO:0007669"/>
    <property type="project" value="TreeGrafter"/>
</dbReference>
<dbReference type="EMBL" id="CAXITT010000361">
    <property type="protein sequence ID" value="CAL1539934.1"/>
    <property type="molecule type" value="Genomic_DNA"/>
</dbReference>
<feature type="compositionally biased region" description="Basic and acidic residues" evidence="1">
    <location>
        <begin position="244"/>
        <end position="253"/>
    </location>
</feature>
<organism evidence="2 3">
    <name type="scientific">Lymnaea stagnalis</name>
    <name type="common">Great pond snail</name>
    <name type="synonym">Helix stagnalis</name>
    <dbReference type="NCBI Taxonomy" id="6523"/>
    <lineage>
        <taxon>Eukaryota</taxon>
        <taxon>Metazoa</taxon>
        <taxon>Spiralia</taxon>
        <taxon>Lophotrochozoa</taxon>
        <taxon>Mollusca</taxon>
        <taxon>Gastropoda</taxon>
        <taxon>Heterobranchia</taxon>
        <taxon>Euthyneura</taxon>
        <taxon>Panpulmonata</taxon>
        <taxon>Hygrophila</taxon>
        <taxon>Lymnaeoidea</taxon>
        <taxon>Lymnaeidae</taxon>
        <taxon>Lymnaea</taxon>
    </lineage>
</organism>
<evidence type="ECO:0000313" key="3">
    <source>
        <dbReference type="Proteomes" id="UP001497497"/>
    </source>
</evidence>
<protein>
    <recommendedName>
        <fullName evidence="4">Nuclear protein MDM1</fullName>
    </recommendedName>
</protein>
<dbReference type="AlphaFoldDB" id="A0AAV2I088"/>
<reference evidence="2 3" key="1">
    <citation type="submission" date="2024-04" db="EMBL/GenBank/DDBJ databases">
        <authorList>
            <consortium name="Genoscope - CEA"/>
            <person name="William W."/>
        </authorList>
    </citation>
    <scope>NUCLEOTIDE SEQUENCE [LARGE SCALE GENOMIC DNA]</scope>
</reference>
<proteinExistence type="predicted"/>
<feature type="region of interest" description="Disordered" evidence="1">
    <location>
        <begin position="50"/>
        <end position="80"/>
    </location>
</feature>
<evidence type="ECO:0008006" key="4">
    <source>
        <dbReference type="Google" id="ProtNLM"/>
    </source>
</evidence>
<feature type="compositionally biased region" description="Basic and acidic residues" evidence="1">
    <location>
        <begin position="130"/>
        <end position="141"/>
    </location>
</feature>
<dbReference type="PANTHER" id="PTHR31022">
    <property type="entry name" value="CENTRIOLE, CILIA AND SPINDLE-ASSOCIATED PROTEIN"/>
    <property type="match status" value="1"/>
</dbReference>
<dbReference type="GO" id="GO:0036064">
    <property type="term" value="C:ciliary basal body"/>
    <property type="evidence" value="ECO:0007669"/>
    <property type="project" value="TreeGrafter"/>
</dbReference>
<comment type="caution">
    <text evidence="2">The sequence shown here is derived from an EMBL/GenBank/DDBJ whole genome shotgun (WGS) entry which is preliminary data.</text>
</comment>
<sequence length="389" mass="44978">MVYKKSEYQNRYKASVIKKYQDVYLENLTLRNERRDREFMHTPLFWEDPVEEECGNSSDSNDEASKILSKQYRPSEPEEQYHSMAEILSDSKVKSEAFRKKKREGSENPLIIPDFAKISLESDPLNLNSDNKERSEKKSAVVLDKARDDKDVLKRVMDHPFTDEEAERSLSKEIETYENTHLENMRNSQFNLRNKTYSKKKRNLLLNSREQLSVDKNGKPKSFVRGQASSSQHDVHVPRLLNIDSDHLADSSKPKRNHPSSRPPSCVKPPFASYGIGDREESLSNHRTYNVRSLTDVYPTAVKAKTRRDLYQKKQKEKVISAHTAEALLHRLTSSAPRDMADWQSEYTKQFHGYEPKEYERAISARAVIPRSTPIPGVHRGGCLVVHVN</sequence>
<dbReference type="InterPro" id="IPR029774">
    <property type="entry name" value="CSAP"/>
</dbReference>
<evidence type="ECO:0000256" key="1">
    <source>
        <dbReference type="SAM" id="MobiDB-lite"/>
    </source>
</evidence>
<dbReference type="GO" id="GO:0008017">
    <property type="term" value="F:microtubule binding"/>
    <property type="evidence" value="ECO:0007669"/>
    <property type="project" value="TreeGrafter"/>
</dbReference>
<feature type="region of interest" description="Disordered" evidence="1">
    <location>
        <begin position="122"/>
        <end position="141"/>
    </location>
</feature>
<evidence type="ECO:0000313" key="2">
    <source>
        <dbReference type="EMBL" id="CAL1539934.1"/>
    </source>
</evidence>
<dbReference type="Proteomes" id="UP001497497">
    <property type="component" value="Unassembled WGS sequence"/>
</dbReference>
<dbReference type="GO" id="GO:0005819">
    <property type="term" value="C:spindle"/>
    <property type="evidence" value="ECO:0007669"/>
    <property type="project" value="TreeGrafter"/>
</dbReference>
<gene>
    <name evidence="2" type="ORF">GSLYS_00013667001</name>
</gene>